<dbReference type="EMBL" id="CP003051">
    <property type="protein sequence ID" value="AGA89964.1"/>
    <property type="molecule type" value="Genomic_DNA"/>
</dbReference>
<evidence type="ECO:0000256" key="5">
    <source>
        <dbReference type="ARBA" id="ARBA00023136"/>
    </source>
</evidence>
<evidence type="ECO:0000256" key="1">
    <source>
        <dbReference type="ARBA" id="ARBA00004651"/>
    </source>
</evidence>
<dbReference type="PATRIC" id="fig|765912.4.peg.1126"/>
<evidence type="ECO:0000313" key="7">
    <source>
        <dbReference type="EMBL" id="AGA89964.1"/>
    </source>
</evidence>
<dbReference type="AlphaFoldDB" id="L0GXE3"/>
<feature type="transmembrane region" description="Helical" evidence="6">
    <location>
        <begin position="83"/>
        <end position="103"/>
    </location>
</feature>
<keyword evidence="5 6" id="KW-0472">Membrane</keyword>
<feature type="transmembrane region" description="Helical" evidence="6">
    <location>
        <begin position="44"/>
        <end position="63"/>
    </location>
</feature>
<dbReference type="STRING" id="765912.Thimo_1164"/>
<dbReference type="GO" id="GO:0005886">
    <property type="term" value="C:plasma membrane"/>
    <property type="evidence" value="ECO:0007669"/>
    <property type="project" value="UniProtKB-SubCell"/>
</dbReference>
<evidence type="ECO:0000256" key="3">
    <source>
        <dbReference type="ARBA" id="ARBA00022692"/>
    </source>
</evidence>
<comment type="subcellular location">
    <subcellularLocation>
        <location evidence="1">Cell membrane</location>
        <topology evidence="1">Multi-pass membrane protein</topology>
    </subcellularLocation>
</comment>
<evidence type="ECO:0000256" key="2">
    <source>
        <dbReference type="ARBA" id="ARBA00022475"/>
    </source>
</evidence>
<proteinExistence type="predicted"/>
<evidence type="ECO:0000256" key="6">
    <source>
        <dbReference type="SAM" id="Phobius"/>
    </source>
</evidence>
<keyword evidence="8" id="KW-1185">Reference proteome</keyword>
<sequence>MPLVEPMRQPDALQAKRVLKFQSLTALVIVLVGLIFGPSVALSVLIGAGVCLLANAVFVFWVFRGYRAQEPGGLLMRFYGAEIAKIALILALFTLAFVTVAGLSLPALLGAYFVVQVLPTVLATQLDARAIK</sequence>
<dbReference type="HOGENOM" id="CLU_1987944_0_0_6"/>
<dbReference type="Proteomes" id="UP000010816">
    <property type="component" value="Chromosome"/>
</dbReference>
<keyword evidence="2" id="KW-1003">Cell membrane</keyword>
<dbReference type="InterPro" id="IPR005598">
    <property type="entry name" value="ATP_synth_I"/>
</dbReference>
<accession>L0GXE3</accession>
<name>L0GXE3_9GAMM</name>
<protein>
    <submittedName>
        <fullName evidence="7">F0F1-type ATP synthase, subunit I</fullName>
    </submittedName>
</protein>
<evidence type="ECO:0000313" key="8">
    <source>
        <dbReference type="Proteomes" id="UP000010816"/>
    </source>
</evidence>
<evidence type="ECO:0000256" key="4">
    <source>
        <dbReference type="ARBA" id="ARBA00022989"/>
    </source>
</evidence>
<feature type="transmembrane region" description="Helical" evidence="6">
    <location>
        <begin position="21"/>
        <end position="38"/>
    </location>
</feature>
<dbReference type="eggNOG" id="COG3312">
    <property type="taxonomic scope" value="Bacteria"/>
</dbReference>
<dbReference type="KEGG" id="tmb:Thimo_1164"/>
<gene>
    <name evidence="7" type="ORF">Thimo_1164</name>
</gene>
<organism evidence="7 8">
    <name type="scientific">Thioflavicoccus mobilis 8321</name>
    <dbReference type="NCBI Taxonomy" id="765912"/>
    <lineage>
        <taxon>Bacteria</taxon>
        <taxon>Pseudomonadati</taxon>
        <taxon>Pseudomonadota</taxon>
        <taxon>Gammaproteobacteria</taxon>
        <taxon>Chromatiales</taxon>
        <taxon>Chromatiaceae</taxon>
        <taxon>Thioflavicoccus</taxon>
    </lineage>
</organism>
<keyword evidence="4 6" id="KW-1133">Transmembrane helix</keyword>
<dbReference type="Pfam" id="PF03899">
    <property type="entry name" value="ATP-synt_I"/>
    <property type="match status" value="1"/>
</dbReference>
<keyword evidence="3 6" id="KW-0812">Transmembrane</keyword>
<reference evidence="7 8" key="1">
    <citation type="submission" date="2011-09" db="EMBL/GenBank/DDBJ databases">
        <title>Complete sequence of chromosome of Thioflavicoccus mobilis 8321.</title>
        <authorList>
            <consortium name="US DOE Joint Genome Institute"/>
            <person name="Lucas S."/>
            <person name="Han J."/>
            <person name="Lapidus A."/>
            <person name="Cheng J.-F."/>
            <person name="Goodwin L."/>
            <person name="Pitluck S."/>
            <person name="Peters L."/>
            <person name="Ovchinnikova G."/>
            <person name="Lu M."/>
            <person name="Detter J.C."/>
            <person name="Han C."/>
            <person name="Tapia R."/>
            <person name="Land M."/>
            <person name="Hauser L."/>
            <person name="Kyrpides N."/>
            <person name="Ivanova N."/>
            <person name="Pagani I."/>
            <person name="Vogl K."/>
            <person name="Liu Z."/>
            <person name="Imhoff J."/>
            <person name="Thiel V."/>
            <person name="Frigaard N.-U."/>
            <person name="Bryant D."/>
            <person name="Woyke T."/>
        </authorList>
    </citation>
    <scope>NUCLEOTIDE SEQUENCE [LARGE SCALE GENOMIC DNA]</scope>
    <source>
        <strain evidence="7 8">8321</strain>
    </source>
</reference>